<dbReference type="CDD" id="cd22593">
    <property type="entry name" value="Kunitz_conkunitzin"/>
    <property type="match status" value="7"/>
</dbReference>
<dbReference type="CDD" id="cd00109">
    <property type="entry name" value="Kunitz-type"/>
    <property type="match status" value="1"/>
</dbReference>
<feature type="domain" description="BPTI/Kunitz inhibitor" evidence="2">
    <location>
        <begin position="1179"/>
        <end position="1229"/>
    </location>
</feature>
<feature type="domain" description="BPTI/Kunitz inhibitor" evidence="2">
    <location>
        <begin position="610"/>
        <end position="664"/>
    </location>
</feature>
<dbReference type="PROSITE" id="PS50279">
    <property type="entry name" value="BPTI_KUNITZ_2"/>
    <property type="match status" value="8"/>
</dbReference>
<evidence type="ECO:0000256" key="1">
    <source>
        <dbReference type="SAM" id="MobiDB-lite"/>
    </source>
</evidence>
<feature type="region of interest" description="Disordered" evidence="1">
    <location>
        <begin position="1058"/>
        <end position="1116"/>
    </location>
</feature>
<keyword evidence="4" id="KW-1185">Reference proteome</keyword>
<dbReference type="EMBL" id="JBICCN010000007">
    <property type="protein sequence ID" value="KAL3104134.1"/>
    <property type="molecule type" value="Genomic_DNA"/>
</dbReference>
<dbReference type="Pfam" id="PF14625">
    <property type="entry name" value="Lustrin_cystein"/>
    <property type="match status" value="7"/>
</dbReference>
<gene>
    <name evidence="3" type="ORF">niasHS_002161</name>
</gene>
<feature type="compositionally biased region" description="Low complexity" evidence="1">
    <location>
        <begin position="800"/>
        <end position="809"/>
    </location>
</feature>
<feature type="domain" description="BPTI/Kunitz inhibitor" evidence="2">
    <location>
        <begin position="723"/>
        <end position="773"/>
    </location>
</feature>
<feature type="region of interest" description="Disordered" evidence="1">
    <location>
        <begin position="199"/>
        <end position="219"/>
    </location>
</feature>
<dbReference type="InterPro" id="IPR036880">
    <property type="entry name" value="Kunitz_BPTI_sf"/>
</dbReference>
<dbReference type="InterPro" id="IPR053014">
    <property type="entry name" value="Cuticle_assoc_divergent"/>
</dbReference>
<feature type="compositionally biased region" description="Low complexity" evidence="1">
    <location>
        <begin position="1089"/>
        <end position="1116"/>
    </location>
</feature>
<feature type="region of interest" description="Disordered" evidence="1">
    <location>
        <begin position="780"/>
        <end position="835"/>
    </location>
</feature>
<dbReference type="SMART" id="SM00131">
    <property type="entry name" value="KU"/>
    <property type="match status" value="8"/>
</dbReference>
<dbReference type="PRINTS" id="PR00759">
    <property type="entry name" value="BASICPTASE"/>
</dbReference>
<dbReference type="PROSITE" id="PS00280">
    <property type="entry name" value="BPTI_KUNITZ_1"/>
    <property type="match status" value="1"/>
</dbReference>
<accession>A0ABD2KMY4</accession>
<evidence type="ECO:0000259" key="2">
    <source>
        <dbReference type="PROSITE" id="PS50279"/>
    </source>
</evidence>
<evidence type="ECO:0000313" key="3">
    <source>
        <dbReference type="EMBL" id="KAL3104134.1"/>
    </source>
</evidence>
<reference evidence="3 4" key="1">
    <citation type="submission" date="2024-10" db="EMBL/GenBank/DDBJ databases">
        <authorList>
            <person name="Kim D."/>
        </authorList>
    </citation>
    <scope>NUCLEOTIDE SEQUENCE [LARGE SCALE GENOMIC DNA]</scope>
    <source>
        <strain evidence="3">Taebaek</strain>
    </source>
</reference>
<dbReference type="Gene3D" id="4.10.410.10">
    <property type="entry name" value="Pancreatic trypsin inhibitor Kunitz domain"/>
    <property type="match status" value="8"/>
</dbReference>
<evidence type="ECO:0000313" key="4">
    <source>
        <dbReference type="Proteomes" id="UP001620645"/>
    </source>
</evidence>
<dbReference type="PANTHER" id="PTHR46339:SF2">
    <property type="entry name" value="BPTI_KUNITZ INHIBITOR DOMAIN-CONTAINING PROTEIN"/>
    <property type="match status" value="1"/>
</dbReference>
<dbReference type="InterPro" id="IPR002223">
    <property type="entry name" value="Kunitz_BPTI"/>
</dbReference>
<comment type="caution">
    <text evidence="3">The sequence shown here is derived from an EMBL/GenBank/DDBJ whole genome shotgun (WGS) entry which is preliminary data.</text>
</comment>
<proteinExistence type="predicted"/>
<dbReference type="PANTHER" id="PTHR46339">
    <property type="entry name" value="PROTEIN CBG15282-RELATED"/>
    <property type="match status" value="1"/>
</dbReference>
<feature type="domain" description="BPTI/Kunitz inhibitor" evidence="2">
    <location>
        <begin position="508"/>
        <end position="558"/>
    </location>
</feature>
<dbReference type="SUPFAM" id="SSF57362">
    <property type="entry name" value="BPTI-like"/>
    <property type="match status" value="8"/>
</dbReference>
<dbReference type="SMART" id="SM00289">
    <property type="entry name" value="WR1"/>
    <property type="match status" value="8"/>
</dbReference>
<feature type="domain" description="BPTI/Kunitz inhibitor" evidence="2">
    <location>
        <begin position="870"/>
        <end position="920"/>
    </location>
</feature>
<dbReference type="InterPro" id="IPR020901">
    <property type="entry name" value="Prtase_inh_Kunz-CS"/>
</dbReference>
<feature type="domain" description="BPTI/Kunitz inhibitor" evidence="2">
    <location>
        <begin position="1006"/>
        <end position="1056"/>
    </location>
</feature>
<protein>
    <recommendedName>
        <fullName evidence="2">BPTI/Kunitz inhibitor domain-containing protein</fullName>
    </recommendedName>
</protein>
<dbReference type="Proteomes" id="UP001620645">
    <property type="component" value="Unassembled WGS sequence"/>
</dbReference>
<dbReference type="InterPro" id="IPR028150">
    <property type="entry name" value="Lustrin_cystein"/>
</dbReference>
<organism evidence="3 4">
    <name type="scientific">Heterodera schachtii</name>
    <name type="common">Sugarbeet cyst nematode worm</name>
    <name type="synonym">Tylenchus schachtii</name>
    <dbReference type="NCBI Taxonomy" id="97005"/>
    <lineage>
        <taxon>Eukaryota</taxon>
        <taxon>Metazoa</taxon>
        <taxon>Ecdysozoa</taxon>
        <taxon>Nematoda</taxon>
        <taxon>Chromadorea</taxon>
        <taxon>Rhabditida</taxon>
        <taxon>Tylenchina</taxon>
        <taxon>Tylenchomorpha</taxon>
        <taxon>Tylenchoidea</taxon>
        <taxon>Heteroderidae</taxon>
        <taxon>Heteroderinae</taxon>
        <taxon>Heterodera</taxon>
    </lineage>
</organism>
<dbReference type="Pfam" id="PF00014">
    <property type="entry name" value="Kunitz_BPTI"/>
    <property type="match status" value="8"/>
</dbReference>
<name>A0ABD2KMY4_HETSC</name>
<sequence length="1354" mass="148805">MAFKNRSSSSFYFQFVSLSVVTNGPFVERCGGLRIIHSFVEKMGRVSGGRSVRPEQISRVVAILLFSMISLANSLRIVPHHRLLLLPFLHLLMLTFNCFVLAQHPFHQRHRHPIGNFSVRPPSNRSSVSLPLPSSHRSVPIYLTFPYAGPSSSATSSAAGHYASSQQRAVYYPCASRCTHNQQNQQFYRYRWVATGNGGASSSVPSQPSPWHPTSSSLSVQQPHNVRAAFVQLIFPSMATKAAVTTTTEKSKENGTKNAVQTTIIESENETTATARGTTTTAFSTTVAQAMNIIGGMKSTENAAAMSHRTTAHYALPTPPPYSPEQNIATAGELIVRLNPCPHGQPLVNEFRNPITCNFVVQPNGACPSDYWCHTGASYETTTCCPVGQLKDRCQLPRANGEGGSLIPRWYFDSGDRKCKRFLYTGMRGNANNFVTIMECMESCEIAANAAVVRNPCAGGPPARDLNGEQFLCGSSDSRCPAGYYCHLGDNPLTNVCCELSSAASDRCHLALRPGEGSAHLRRFYFNTLTRRCVQFVYRGAKGNENQFASLVECRKECERPPNPCPTSFDFAMRKECRSDSDGCDKGEWCHLGSSRETTACCPGAADDPCKLPLDLGQGLENLTRWYAIPAEDSCQRECRPFQYKGMKGNQNNFRTKASCEANCKADCPLTLNPCADEEPLLDPEGRPQRCNGTGEQCPADYWCHIGANAETTVCCSGGTRVCALPLAEGVGHALLSRWYFSAKDGNCHRFIYKGIGGNQNNYVDYEQCMNACPDGTLSSVSSPPLSTSPLPSSPPPSSLQPSSLLSLSPSPPPPSVNPCGIGTPLTDSEGQKPRECSPNNRCPISHFCHIGGDPLALPNVCCPKNDDPCEQSLAEGIGHFKLTRFHFDASSRRCHPFVYRGIRGNANNFLSAEDCELVCQAEPTMPSFRVNPCPRGIPLTDDQNEPLVCGNSLAAPELAQFGPLTAAHQNQLETGCPSGFWCHVGSSPDTTNCCPQLADGGKRPCDLPLEYGTGEQKLDRWYFDIDSQMCRHFRYSGIKGNANNFVSRDHCQQKCPSDPVNFGTDSDHQQQQRQRTSPPPFAVDRSRFSSSSPLPSSSSFPSTQSPTPTTTNSLSAVVPLLPNPCLFGDLLRDEDGNVLKCQQNEDNGCPEDTHFCHVGHRLTQSGCCPRTTTTTDPCLLPVSRGIGTVAHIRWHFNANTKHCEAFDYAGQKGNENNFMTKRQCEERCDQQKKLKKKKINFCPHGEPKWERKAWGHGQKKPQKCGPNNECPEGFVCHLNSDIGMALCCENPAHFCLQSRERGPCGKRELRYGYNPLTDTCVQFHYGGCGGTLNNFESIDRCREICCRQYQRRN</sequence>
<feature type="domain" description="BPTI/Kunitz inhibitor" evidence="2">
    <location>
        <begin position="394"/>
        <end position="444"/>
    </location>
</feature>
<dbReference type="InterPro" id="IPR006150">
    <property type="entry name" value="Cys_repeat_1"/>
</dbReference>
<feature type="compositionally biased region" description="Low complexity" evidence="1">
    <location>
        <begin position="780"/>
        <end position="791"/>
    </location>
</feature>
<feature type="domain" description="BPTI/Kunitz inhibitor" evidence="2">
    <location>
        <begin position="1296"/>
        <end position="1346"/>
    </location>
</feature>